<comment type="caution">
    <text evidence="1">The sequence shown here is derived from an EMBL/GenBank/DDBJ whole genome shotgun (WGS) entry which is preliminary data.</text>
</comment>
<gene>
    <name evidence="1" type="ORF">FE257_004927</name>
</gene>
<keyword evidence="2" id="KW-1185">Reference proteome</keyword>
<name>A0AAD4CAI2_ASPNN</name>
<reference evidence="1" key="1">
    <citation type="journal article" date="2019" name="Beilstein J. Org. Chem.">
        <title>Nanangenines: drimane sesquiterpenoids as the dominant metabolite cohort of a novel Australian fungus, Aspergillus nanangensis.</title>
        <authorList>
            <person name="Lacey H.J."/>
            <person name="Gilchrist C.L.M."/>
            <person name="Crombie A."/>
            <person name="Kalaitzis J.A."/>
            <person name="Vuong D."/>
            <person name="Rutledge P.J."/>
            <person name="Turner P."/>
            <person name="Pitt J.I."/>
            <person name="Lacey E."/>
            <person name="Chooi Y.H."/>
            <person name="Piggott A.M."/>
        </authorList>
    </citation>
    <scope>NUCLEOTIDE SEQUENCE</scope>
    <source>
        <strain evidence="1">MST-FP2251</strain>
    </source>
</reference>
<accession>A0AAD4CAI2</accession>
<sequence>MESSSGVSNEFLSYWEDLKRAVTSFGTVAKSLDRVEEIVQENHALRRKATEAADRITELQSVRDSLTRTFEQRFETWNSERLGLQAQVNQAISRRDHEFSNNERQLKSLETQLLHIKSEVLQGTQALQTMKANLTGTQKKLDDLLSALELIQLDESL</sequence>
<protein>
    <submittedName>
        <fullName evidence="1">Uncharacterized protein</fullName>
    </submittedName>
</protein>
<evidence type="ECO:0000313" key="1">
    <source>
        <dbReference type="EMBL" id="KAF9882870.1"/>
    </source>
</evidence>
<dbReference type="Proteomes" id="UP001194746">
    <property type="component" value="Unassembled WGS sequence"/>
</dbReference>
<proteinExistence type="predicted"/>
<dbReference type="EMBL" id="VCAU01000206">
    <property type="protein sequence ID" value="KAF9882870.1"/>
    <property type="molecule type" value="Genomic_DNA"/>
</dbReference>
<dbReference type="AlphaFoldDB" id="A0AAD4CAI2"/>
<organism evidence="1 2">
    <name type="scientific">Aspergillus nanangensis</name>
    <dbReference type="NCBI Taxonomy" id="2582783"/>
    <lineage>
        <taxon>Eukaryota</taxon>
        <taxon>Fungi</taxon>
        <taxon>Dikarya</taxon>
        <taxon>Ascomycota</taxon>
        <taxon>Pezizomycotina</taxon>
        <taxon>Eurotiomycetes</taxon>
        <taxon>Eurotiomycetidae</taxon>
        <taxon>Eurotiales</taxon>
        <taxon>Aspergillaceae</taxon>
        <taxon>Aspergillus</taxon>
        <taxon>Aspergillus subgen. Circumdati</taxon>
    </lineage>
</organism>
<reference evidence="1" key="2">
    <citation type="submission" date="2020-02" db="EMBL/GenBank/DDBJ databases">
        <authorList>
            <person name="Gilchrist C.L.M."/>
            <person name="Chooi Y.-H."/>
        </authorList>
    </citation>
    <scope>NUCLEOTIDE SEQUENCE</scope>
    <source>
        <strain evidence="1">MST-FP2251</strain>
    </source>
</reference>
<evidence type="ECO:0000313" key="2">
    <source>
        <dbReference type="Proteomes" id="UP001194746"/>
    </source>
</evidence>